<keyword evidence="6 8" id="KW-0255">Endonuclease</keyword>
<keyword evidence="4 8" id="KW-0540">Nuclease</keyword>
<dbReference type="Pfam" id="PF01351">
    <property type="entry name" value="RNase_HII"/>
    <property type="match status" value="1"/>
</dbReference>
<dbReference type="Gene3D" id="3.30.420.10">
    <property type="entry name" value="Ribonuclease H-like superfamily/Ribonuclease H"/>
    <property type="match status" value="1"/>
</dbReference>
<feature type="domain" description="RNase H type-2" evidence="10">
    <location>
        <begin position="17"/>
        <end position="220"/>
    </location>
</feature>
<feature type="binding site" evidence="8">
    <location>
        <position position="24"/>
    </location>
    <ligand>
        <name>a divalent metal cation</name>
        <dbReference type="ChEBI" id="CHEBI:60240"/>
    </ligand>
</feature>
<dbReference type="EC" id="3.1.26.4" evidence="9"/>
<evidence type="ECO:0000313" key="11">
    <source>
        <dbReference type="EMBL" id="KKO74827.1"/>
    </source>
</evidence>
<dbReference type="InterPro" id="IPR023160">
    <property type="entry name" value="RNase_HII_hlx-loop-hlx_cap_dom"/>
</dbReference>
<evidence type="ECO:0000256" key="9">
    <source>
        <dbReference type="RuleBase" id="RU003515"/>
    </source>
</evidence>
<dbReference type="GO" id="GO:0043137">
    <property type="term" value="P:DNA replication, removal of RNA primer"/>
    <property type="evidence" value="ECO:0007669"/>
    <property type="project" value="TreeGrafter"/>
</dbReference>
<dbReference type="RefSeq" id="XP_024330569.1">
    <property type="nucleotide sequence ID" value="XM_024475624.1"/>
</dbReference>
<comment type="cofactor">
    <cofactor evidence="2">
        <name>Mg(2+)</name>
        <dbReference type="ChEBI" id="CHEBI:18420"/>
    </cofactor>
</comment>
<dbReference type="GeneID" id="36320571"/>
<keyword evidence="12" id="KW-1185">Reference proteome</keyword>
<evidence type="ECO:0000256" key="2">
    <source>
        <dbReference type="ARBA" id="ARBA00001946"/>
    </source>
</evidence>
<feature type="binding site" evidence="8">
    <location>
        <position position="23"/>
    </location>
    <ligand>
        <name>a divalent metal cation</name>
        <dbReference type="ChEBI" id="CHEBI:60240"/>
    </ligand>
</feature>
<dbReference type="GO" id="GO:0004523">
    <property type="term" value="F:RNA-DNA hybrid ribonuclease activity"/>
    <property type="evidence" value="ECO:0007669"/>
    <property type="project" value="UniProtKB-UniRule"/>
</dbReference>
<dbReference type="Proteomes" id="UP000034350">
    <property type="component" value="Unassembled WGS sequence"/>
</dbReference>
<dbReference type="GO" id="GO:0032299">
    <property type="term" value="C:ribonuclease H2 complex"/>
    <property type="evidence" value="ECO:0007669"/>
    <property type="project" value="TreeGrafter"/>
</dbReference>
<sequence>MESQNLSFSSLKKSDKRVIVGVDEAGRGPVIGYMVYCVMVFEVDNVPKNLKDSKMLTEKMRNDIFVTLKDYNYAYTALHPSYITTKMLSNVNLNDISWNTVLNLLKLVCNAYTNIEGIFIDAIGTCDKLKKFLELNIKHKCTVESKADSKYPVVSGASIVAKVTRDDLLSKFNISFGSGYPSDPVTKKWLTKEVNYIFGWGKSVRYTWNTAKNILGYNKSKKFTGRLSGFYVHAY</sequence>
<evidence type="ECO:0000259" key="10">
    <source>
        <dbReference type="PROSITE" id="PS51975"/>
    </source>
</evidence>
<dbReference type="PANTHER" id="PTHR10954:SF7">
    <property type="entry name" value="RIBONUCLEASE H2 SUBUNIT A"/>
    <property type="match status" value="1"/>
</dbReference>
<dbReference type="EMBL" id="JPQZ01000043">
    <property type="protein sequence ID" value="KKO74827.1"/>
    <property type="molecule type" value="Genomic_DNA"/>
</dbReference>
<dbReference type="GO" id="GO:0003723">
    <property type="term" value="F:RNA binding"/>
    <property type="evidence" value="ECO:0007669"/>
    <property type="project" value="UniProtKB-UniRule"/>
</dbReference>
<evidence type="ECO:0000256" key="4">
    <source>
        <dbReference type="ARBA" id="ARBA00022722"/>
    </source>
</evidence>
<dbReference type="PANTHER" id="PTHR10954">
    <property type="entry name" value="RIBONUCLEASE H2 SUBUNIT A"/>
    <property type="match status" value="1"/>
</dbReference>
<dbReference type="AlphaFoldDB" id="A0A0F9YQ86"/>
<dbReference type="Gene3D" id="1.10.10.460">
    <property type="entry name" value="Ribonuclease hii. Domain 2"/>
    <property type="match status" value="1"/>
</dbReference>
<dbReference type="VEuPathDB" id="MicrosporidiaDB:NCER_102091"/>
<comment type="catalytic activity">
    <reaction evidence="1 8 9">
        <text>Endonucleolytic cleavage to 5'-phosphomonoester.</text>
        <dbReference type="EC" id="3.1.26.4"/>
    </reaction>
</comment>
<evidence type="ECO:0000256" key="3">
    <source>
        <dbReference type="ARBA" id="ARBA00007058"/>
    </source>
</evidence>
<dbReference type="InterPro" id="IPR024567">
    <property type="entry name" value="RNase_HII/HIII_dom"/>
</dbReference>
<comment type="function">
    <text evidence="9">Endonuclease that specifically degrades the RNA of RNA-DNA hybrids.</text>
</comment>
<dbReference type="InterPro" id="IPR004649">
    <property type="entry name" value="RNase_H2_suA"/>
</dbReference>
<dbReference type="CDD" id="cd07181">
    <property type="entry name" value="RNase_HII_eukaryota_like"/>
    <property type="match status" value="1"/>
</dbReference>
<dbReference type="InterPro" id="IPR012337">
    <property type="entry name" value="RNaseH-like_sf"/>
</dbReference>
<dbReference type="OrthoDB" id="7462577at2759"/>
<dbReference type="GO" id="GO:0006298">
    <property type="term" value="P:mismatch repair"/>
    <property type="evidence" value="ECO:0007669"/>
    <property type="project" value="TreeGrafter"/>
</dbReference>
<dbReference type="InterPro" id="IPR001352">
    <property type="entry name" value="RNase_HII/HIII"/>
</dbReference>
<comment type="caution">
    <text evidence="11">The sequence shown here is derived from an EMBL/GenBank/DDBJ whole genome shotgun (WGS) entry which is preliminary data.</text>
</comment>
<evidence type="ECO:0000256" key="8">
    <source>
        <dbReference type="PROSITE-ProRule" id="PRU01319"/>
    </source>
</evidence>
<dbReference type="VEuPathDB" id="MicrosporidiaDB:AAJ76_4300012768"/>
<dbReference type="NCBIfam" id="TIGR00729">
    <property type="entry name" value="ribonuclease HII"/>
    <property type="match status" value="1"/>
</dbReference>
<dbReference type="GO" id="GO:0046872">
    <property type="term" value="F:metal ion binding"/>
    <property type="evidence" value="ECO:0007669"/>
    <property type="project" value="UniProtKB-KW"/>
</dbReference>
<evidence type="ECO:0000256" key="1">
    <source>
        <dbReference type="ARBA" id="ARBA00000077"/>
    </source>
</evidence>
<comment type="similarity">
    <text evidence="3">Belongs to the RNase HII family. Eukaryotic subfamily.</text>
</comment>
<evidence type="ECO:0000256" key="5">
    <source>
        <dbReference type="ARBA" id="ARBA00022723"/>
    </source>
</evidence>
<dbReference type="FunFam" id="1.10.10.460:FF:000001">
    <property type="entry name" value="Ribonuclease"/>
    <property type="match status" value="1"/>
</dbReference>
<dbReference type="PROSITE" id="PS51975">
    <property type="entry name" value="RNASE_H_2"/>
    <property type="match status" value="1"/>
</dbReference>
<keyword evidence="7 8" id="KW-0378">Hydrolase</keyword>
<dbReference type="VEuPathDB" id="MicrosporidiaDB:G9O61_00g000500"/>
<evidence type="ECO:0000256" key="7">
    <source>
        <dbReference type="ARBA" id="ARBA00022801"/>
    </source>
</evidence>
<gene>
    <name evidence="11" type="ORF">AAJ76_4300012768</name>
</gene>
<organism evidence="11 12">
    <name type="scientific">Vairimorpha ceranae</name>
    <dbReference type="NCBI Taxonomy" id="40302"/>
    <lineage>
        <taxon>Eukaryota</taxon>
        <taxon>Fungi</taxon>
        <taxon>Fungi incertae sedis</taxon>
        <taxon>Microsporidia</taxon>
        <taxon>Nosematidae</taxon>
        <taxon>Vairimorpha</taxon>
    </lineage>
</organism>
<reference evidence="11 12" key="1">
    <citation type="journal article" date="2015" name="Environ. Microbiol.">
        <title>Genome analyses suggest the presence of polyploidy and recent human-driven expansions in eight global populations of the honeybee pathogen Nosema ceranae.</title>
        <authorList>
            <person name="Pelin A."/>
            <person name="Selman M."/>
            <person name="Aris-Brosou S."/>
            <person name="Farinelli L."/>
            <person name="Corradi N."/>
        </authorList>
    </citation>
    <scope>NUCLEOTIDE SEQUENCE [LARGE SCALE GENOMIC DNA]</scope>
    <source>
        <strain evidence="11 12">PA08 1199</strain>
    </source>
</reference>
<evidence type="ECO:0000256" key="6">
    <source>
        <dbReference type="ARBA" id="ARBA00022759"/>
    </source>
</evidence>
<name>A0A0F9YQ86_9MICR</name>
<keyword evidence="5 8" id="KW-0479">Metal-binding</keyword>
<comment type="cofactor">
    <cofactor evidence="8">
        <name>Mn(2+)</name>
        <dbReference type="ChEBI" id="CHEBI:29035"/>
    </cofactor>
    <cofactor evidence="8">
        <name>Mg(2+)</name>
        <dbReference type="ChEBI" id="CHEBI:18420"/>
    </cofactor>
    <text evidence="8">Manganese or magnesium. Binds 1 divalent metal ion per monomer in the absence of substrate. May bind a second metal ion after substrate binding.</text>
</comment>
<dbReference type="InterPro" id="IPR036397">
    <property type="entry name" value="RNaseH_sf"/>
</dbReference>
<proteinExistence type="inferred from homology"/>
<dbReference type="SUPFAM" id="SSF53098">
    <property type="entry name" value="Ribonuclease H-like"/>
    <property type="match status" value="1"/>
</dbReference>
<evidence type="ECO:0000313" key="12">
    <source>
        <dbReference type="Proteomes" id="UP000034350"/>
    </source>
</evidence>
<accession>A0A0F9YQ86</accession>
<feature type="binding site" evidence="8">
    <location>
        <position position="121"/>
    </location>
    <ligand>
        <name>a divalent metal cation</name>
        <dbReference type="ChEBI" id="CHEBI:60240"/>
    </ligand>
</feature>
<protein>
    <recommendedName>
        <fullName evidence="9">Ribonuclease</fullName>
        <ecNumber evidence="9">3.1.26.4</ecNumber>
    </recommendedName>
</protein>